<dbReference type="AlphaFoldDB" id="A0A4U0U721"/>
<feature type="signal peptide" evidence="2">
    <location>
        <begin position="1"/>
        <end position="20"/>
    </location>
</feature>
<feature type="compositionally biased region" description="Polar residues" evidence="1">
    <location>
        <begin position="112"/>
        <end position="124"/>
    </location>
</feature>
<evidence type="ECO:0000313" key="4">
    <source>
        <dbReference type="Proteomes" id="UP000310066"/>
    </source>
</evidence>
<feature type="compositionally biased region" description="Polar residues" evidence="1">
    <location>
        <begin position="94"/>
        <end position="104"/>
    </location>
</feature>
<feature type="chain" id="PRO_5020328002" evidence="2">
    <location>
        <begin position="21"/>
        <end position="319"/>
    </location>
</feature>
<protein>
    <submittedName>
        <fullName evidence="3">Uncharacterized protein</fullName>
    </submittedName>
</protein>
<dbReference type="Proteomes" id="UP000310066">
    <property type="component" value="Unassembled WGS sequence"/>
</dbReference>
<feature type="region of interest" description="Disordered" evidence="1">
    <location>
        <begin position="94"/>
        <end position="140"/>
    </location>
</feature>
<gene>
    <name evidence="3" type="ORF">B0A54_14486</name>
</gene>
<evidence type="ECO:0000256" key="1">
    <source>
        <dbReference type="SAM" id="MobiDB-lite"/>
    </source>
</evidence>
<keyword evidence="2" id="KW-0732">Signal</keyword>
<evidence type="ECO:0000313" key="3">
    <source>
        <dbReference type="EMBL" id="TKA30878.1"/>
    </source>
</evidence>
<proteinExistence type="predicted"/>
<name>A0A4U0U721_9PEZI</name>
<accession>A0A4U0U721</accession>
<dbReference type="STRING" id="329885.A0A4U0U721"/>
<dbReference type="EMBL" id="NAJP01000099">
    <property type="protein sequence ID" value="TKA30878.1"/>
    <property type="molecule type" value="Genomic_DNA"/>
</dbReference>
<sequence>MFPITLAIAALAFLATSTMAAPPMESPSYSVRPYPEMPHATASGMSPWETLPSAHIPTVTTRLTGAPSPYTHPTAPEMETFSKSTASFTESAYGTSGVATTTGGPASHRQPHPTTFTTSHSEYSSFGGASHHLPEGTPTIAMPTFPAKDLAEAAAEAPAPADDAIVADNGILIDPLGFIHVAKDGVERSYAENGTVIDYRRLSNDQLTRMAATLSRVMQDVWKDVDGNDVTSDSQIFNPPPALRPTAPTAEGLQQSVNEVAAMKKLLEGRTVGPAIGYPTTPPLCTTLSCYKHQTCRMFGCSWCWITVSNNKGKCKVFA</sequence>
<comment type="caution">
    <text evidence="3">The sequence shown here is derived from an EMBL/GenBank/DDBJ whole genome shotgun (WGS) entry which is preliminary data.</text>
</comment>
<organism evidence="3 4">
    <name type="scientific">Friedmanniomyces endolithicus</name>
    <dbReference type="NCBI Taxonomy" id="329885"/>
    <lineage>
        <taxon>Eukaryota</taxon>
        <taxon>Fungi</taxon>
        <taxon>Dikarya</taxon>
        <taxon>Ascomycota</taxon>
        <taxon>Pezizomycotina</taxon>
        <taxon>Dothideomycetes</taxon>
        <taxon>Dothideomycetidae</taxon>
        <taxon>Mycosphaerellales</taxon>
        <taxon>Teratosphaeriaceae</taxon>
        <taxon>Friedmanniomyces</taxon>
    </lineage>
</organism>
<reference evidence="3 4" key="1">
    <citation type="submission" date="2017-03" db="EMBL/GenBank/DDBJ databases">
        <title>Genomes of endolithic fungi from Antarctica.</title>
        <authorList>
            <person name="Coleine C."/>
            <person name="Masonjones S."/>
            <person name="Stajich J.E."/>
        </authorList>
    </citation>
    <scope>NUCLEOTIDE SEQUENCE [LARGE SCALE GENOMIC DNA]</scope>
    <source>
        <strain evidence="3 4">CCFEE 5311</strain>
    </source>
</reference>
<evidence type="ECO:0000256" key="2">
    <source>
        <dbReference type="SAM" id="SignalP"/>
    </source>
</evidence>
<dbReference type="OrthoDB" id="3660917at2759"/>